<dbReference type="AlphaFoldDB" id="A0A835CZV1"/>
<accession>A0A835CZV1</accession>
<dbReference type="Pfam" id="PF13041">
    <property type="entry name" value="PPR_2"/>
    <property type="match status" value="1"/>
</dbReference>
<organism evidence="3 4">
    <name type="scientific">Tetracentron sinense</name>
    <name type="common">Spur-leaf</name>
    <dbReference type="NCBI Taxonomy" id="13715"/>
    <lineage>
        <taxon>Eukaryota</taxon>
        <taxon>Viridiplantae</taxon>
        <taxon>Streptophyta</taxon>
        <taxon>Embryophyta</taxon>
        <taxon>Tracheophyta</taxon>
        <taxon>Spermatophyta</taxon>
        <taxon>Magnoliopsida</taxon>
        <taxon>Trochodendrales</taxon>
        <taxon>Trochodendraceae</taxon>
        <taxon>Tetracentron</taxon>
    </lineage>
</organism>
<protein>
    <recommendedName>
        <fullName evidence="5">Pentatricopeptide repeat-containing protein</fullName>
    </recommendedName>
</protein>
<dbReference type="Gene3D" id="1.25.40.10">
    <property type="entry name" value="Tetratricopeptide repeat domain"/>
    <property type="match status" value="1"/>
</dbReference>
<dbReference type="InterPro" id="IPR002885">
    <property type="entry name" value="PPR_rpt"/>
</dbReference>
<feature type="repeat" description="PPR" evidence="2">
    <location>
        <begin position="151"/>
        <end position="185"/>
    </location>
</feature>
<proteinExistence type="predicted"/>
<dbReference type="PANTHER" id="PTHR47931">
    <property type="entry name" value="OS01G0228400 PROTEIN"/>
    <property type="match status" value="1"/>
</dbReference>
<evidence type="ECO:0008006" key="5">
    <source>
        <dbReference type="Google" id="ProtNLM"/>
    </source>
</evidence>
<evidence type="ECO:0000313" key="3">
    <source>
        <dbReference type="EMBL" id="KAF8369855.1"/>
    </source>
</evidence>
<dbReference type="EMBL" id="JABCRI010000445">
    <property type="protein sequence ID" value="KAF8369855.1"/>
    <property type="molecule type" value="Genomic_DNA"/>
</dbReference>
<evidence type="ECO:0000256" key="1">
    <source>
        <dbReference type="ARBA" id="ARBA00022737"/>
    </source>
</evidence>
<evidence type="ECO:0000313" key="4">
    <source>
        <dbReference type="Proteomes" id="UP000655225"/>
    </source>
</evidence>
<dbReference type="PANTHER" id="PTHR47931:SF2">
    <property type="entry name" value="OS01G0228400 PROTEIN"/>
    <property type="match status" value="1"/>
</dbReference>
<dbReference type="Pfam" id="PF01535">
    <property type="entry name" value="PPR"/>
    <property type="match status" value="1"/>
</dbReference>
<dbReference type="OrthoDB" id="185373at2759"/>
<dbReference type="Proteomes" id="UP000655225">
    <property type="component" value="Unassembled WGS sequence"/>
</dbReference>
<dbReference type="NCBIfam" id="TIGR00756">
    <property type="entry name" value="PPR"/>
    <property type="match status" value="1"/>
</dbReference>
<name>A0A835CZV1_TETSI</name>
<comment type="caution">
    <text evidence="3">The sequence shown here is derived from an EMBL/GenBank/DDBJ whole genome shotgun (WGS) entry which is preliminary data.</text>
</comment>
<dbReference type="PROSITE" id="PS51375">
    <property type="entry name" value="PPR"/>
    <property type="match status" value="1"/>
</dbReference>
<gene>
    <name evidence="3" type="ORF">HHK36_032120</name>
</gene>
<reference evidence="3 4" key="1">
    <citation type="submission" date="2020-04" db="EMBL/GenBank/DDBJ databases">
        <title>Plant Genome Project.</title>
        <authorList>
            <person name="Zhang R.-G."/>
        </authorList>
    </citation>
    <scope>NUCLEOTIDE SEQUENCE [LARGE SCALE GENOMIC DNA]</scope>
    <source>
        <strain evidence="3">YNK0</strain>
        <tissue evidence="3">Leaf</tissue>
    </source>
</reference>
<dbReference type="InterPro" id="IPR011990">
    <property type="entry name" value="TPR-like_helical_dom_sf"/>
</dbReference>
<evidence type="ECO:0000256" key="2">
    <source>
        <dbReference type="PROSITE-ProRule" id="PRU00708"/>
    </source>
</evidence>
<sequence length="256" mass="29079">MSIVELGLGLVRNRFILQKGCFFRVHSTASSSALLLPEHEDKVATEIRFSKAVEKYGFSHSIYTFGTIIHIFELAGMKMEVHALLREIVCYYKEVNFDAFELLPTLFDLSNREARSVAVFEVLIKVFAESLMPENSVHVFVEAKKMRLEQDIFSFNFFLKSLAEAKRVESIKSLFEEMKNSGPFPNVYTYTILVNFYCKGDFGQSGAGISQATEILVEMERCGVSPTVVMYVAYIHGLCSVGDVEYALDFFQELEI</sequence>
<keyword evidence="1" id="KW-0677">Repeat</keyword>
<keyword evidence="4" id="KW-1185">Reference proteome</keyword>